<dbReference type="Proteomes" id="UP000176241">
    <property type="component" value="Unassembled WGS sequence"/>
</dbReference>
<dbReference type="PANTHER" id="PTHR11669:SF8">
    <property type="entry name" value="DNA POLYMERASE III SUBUNIT DELTA"/>
    <property type="match status" value="1"/>
</dbReference>
<dbReference type="Gene3D" id="3.40.50.300">
    <property type="entry name" value="P-loop containing nucleotide triphosphate hydrolases"/>
    <property type="match status" value="1"/>
</dbReference>
<accession>A0A1G1XW51</accession>
<evidence type="ECO:0000313" key="2">
    <source>
        <dbReference type="Proteomes" id="UP000176241"/>
    </source>
</evidence>
<dbReference type="SUPFAM" id="SSF52540">
    <property type="entry name" value="P-loop containing nucleoside triphosphate hydrolases"/>
    <property type="match status" value="1"/>
</dbReference>
<dbReference type="InterPro" id="IPR050238">
    <property type="entry name" value="DNA_Rep/Repair_Clamp_Loader"/>
</dbReference>
<dbReference type="PANTHER" id="PTHR11669">
    <property type="entry name" value="REPLICATION FACTOR C / DNA POLYMERASE III GAMMA-TAU SUBUNIT"/>
    <property type="match status" value="1"/>
</dbReference>
<dbReference type="NCBIfam" id="TIGR00678">
    <property type="entry name" value="holB"/>
    <property type="match status" value="1"/>
</dbReference>
<dbReference type="InterPro" id="IPR027417">
    <property type="entry name" value="P-loop_NTPase"/>
</dbReference>
<dbReference type="AlphaFoldDB" id="A0A1G1XW51"/>
<dbReference type="STRING" id="1797533.A2731_03370"/>
<proteinExistence type="predicted"/>
<dbReference type="Pfam" id="PF13177">
    <property type="entry name" value="DNA_pol3_delta2"/>
    <property type="match status" value="1"/>
</dbReference>
<organism evidence="1 2">
    <name type="scientific">Candidatus Buchananbacteria bacterium RIFCSPHIGHO2_01_FULL_39_8</name>
    <dbReference type="NCBI Taxonomy" id="1797533"/>
    <lineage>
        <taxon>Bacteria</taxon>
        <taxon>Candidatus Buchananiibacteriota</taxon>
    </lineage>
</organism>
<dbReference type="GO" id="GO:0008408">
    <property type="term" value="F:3'-5' exonuclease activity"/>
    <property type="evidence" value="ECO:0007669"/>
    <property type="project" value="InterPro"/>
</dbReference>
<evidence type="ECO:0000313" key="1">
    <source>
        <dbReference type="EMBL" id="OGY44232.1"/>
    </source>
</evidence>
<dbReference type="GO" id="GO:0006261">
    <property type="term" value="P:DNA-templated DNA replication"/>
    <property type="evidence" value="ECO:0007669"/>
    <property type="project" value="TreeGrafter"/>
</dbReference>
<dbReference type="EMBL" id="MHIC01000031">
    <property type="protein sequence ID" value="OGY44232.1"/>
    <property type="molecule type" value="Genomic_DNA"/>
</dbReference>
<name>A0A1G1XW51_9BACT</name>
<dbReference type="GO" id="GO:0003887">
    <property type="term" value="F:DNA-directed DNA polymerase activity"/>
    <property type="evidence" value="ECO:0007669"/>
    <property type="project" value="InterPro"/>
</dbReference>
<gene>
    <name evidence="1" type="ORF">A2731_03370</name>
</gene>
<dbReference type="InterPro" id="IPR004622">
    <property type="entry name" value="DNA_pol_HolB"/>
</dbReference>
<reference evidence="1 2" key="1">
    <citation type="journal article" date="2016" name="Nat. Commun.">
        <title>Thousands of microbial genomes shed light on interconnected biogeochemical processes in an aquifer system.</title>
        <authorList>
            <person name="Anantharaman K."/>
            <person name="Brown C.T."/>
            <person name="Hug L.A."/>
            <person name="Sharon I."/>
            <person name="Castelle C.J."/>
            <person name="Probst A.J."/>
            <person name="Thomas B.C."/>
            <person name="Singh A."/>
            <person name="Wilkins M.J."/>
            <person name="Karaoz U."/>
            <person name="Brodie E.L."/>
            <person name="Williams K.H."/>
            <person name="Hubbard S.S."/>
            <person name="Banfield J.F."/>
        </authorList>
    </citation>
    <scope>NUCLEOTIDE SEQUENCE [LARGE SCALE GENOMIC DNA]</scope>
</reference>
<protein>
    <submittedName>
        <fullName evidence="1">DNA polymerase III subunit delta</fullName>
    </submittedName>
</protein>
<sequence length="341" mass="38852">MSEVEFNWPIIGHKNIISYLQGNIVVDKVSHAYLFLGPDHIGKTTLAKYFVNSLVCENLNHKDCAIPCGQCKCCQQVINKIHPDIVWVEREVDEKNGKLRKNISIEQIRELQNRLSLHSFLNSFKIAVINEAEHLSKEAANSLLKVLEEPTPKTVLILLTNSISAMPRTVISRCQVIKFLPVSEVEIINYLAKEGLTKKKAKVLAALAYGRPGLAINYLNEPENLEEYRQKIKDFFLLHQNDITNRLKSTQSFSDFSSISLAEENLSVWTKILRDLMLINNSSSNFVGHLNFEAELKQLANLYSNKKLVEILDNINMAKTYLRANVNPRLTLENLILNLPR</sequence>
<comment type="caution">
    <text evidence="1">The sequence shown here is derived from an EMBL/GenBank/DDBJ whole genome shotgun (WGS) entry which is preliminary data.</text>
</comment>